<dbReference type="Pfam" id="PF12937">
    <property type="entry name" value="F-box-like"/>
    <property type="match status" value="1"/>
</dbReference>
<dbReference type="SMART" id="SM00256">
    <property type="entry name" value="FBOX"/>
    <property type="match status" value="1"/>
</dbReference>
<feature type="domain" description="F-box" evidence="1">
    <location>
        <begin position="17"/>
        <end position="62"/>
    </location>
</feature>
<dbReference type="AlphaFoldDB" id="A0A9P4QW36"/>
<dbReference type="PROSITE" id="PS50181">
    <property type="entry name" value="FBOX"/>
    <property type="match status" value="1"/>
</dbReference>
<reference evidence="2" key="1">
    <citation type="journal article" date="2020" name="Stud. Mycol.">
        <title>101 Dothideomycetes genomes: a test case for predicting lifestyles and emergence of pathogens.</title>
        <authorList>
            <person name="Haridas S."/>
            <person name="Albert R."/>
            <person name="Binder M."/>
            <person name="Bloem J."/>
            <person name="Labutti K."/>
            <person name="Salamov A."/>
            <person name="Andreopoulos B."/>
            <person name="Baker S."/>
            <person name="Barry K."/>
            <person name="Bills G."/>
            <person name="Bluhm B."/>
            <person name="Cannon C."/>
            <person name="Castanera R."/>
            <person name="Culley D."/>
            <person name="Daum C."/>
            <person name="Ezra D."/>
            <person name="Gonzalez J."/>
            <person name="Henrissat B."/>
            <person name="Kuo A."/>
            <person name="Liang C."/>
            <person name="Lipzen A."/>
            <person name="Lutzoni F."/>
            <person name="Magnuson J."/>
            <person name="Mondo S."/>
            <person name="Nolan M."/>
            <person name="Ohm R."/>
            <person name="Pangilinan J."/>
            <person name="Park H.-J."/>
            <person name="Ramirez L."/>
            <person name="Alfaro M."/>
            <person name="Sun H."/>
            <person name="Tritt A."/>
            <person name="Yoshinaga Y."/>
            <person name="Zwiers L.-H."/>
            <person name="Turgeon B."/>
            <person name="Goodwin S."/>
            <person name="Spatafora J."/>
            <person name="Crous P."/>
            <person name="Grigoriev I."/>
        </authorList>
    </citation>
    <scope>NUCLEOTIDE SEQUENCE</scope>
    <source>
        <strain evidence="2">CBS 125425</strain>
    </source>
</reference>
<dbReference type="EMBL" id="ML996174">
    <property type="protein sequence ID" value="KAF2732595.1"/>
    <property type="molecule type" value="Genomic_DNA"/>
</dbReference>
<organism evidence="2 3">
    <name type="scientific">Polyplosphaeria fusca</name>
    <dbReference type="NCBI Taxonomy" id="682080"/>
    <lineage>
        <taxon>Eukaryota</taxon>
        <taxon>Fungi</taxon>
        <taxon>Dikarya</taxon>
        <taxon>Ascomycota</taxon>
        <taxon>Pezizomycotina</taxon>
        <taxon>Dothideomycetes</taxon>
        <taxon>Pleosporomycetidae</taxon>
        <taxon>Pleosporales</taxon>
        <taxon>Tetraplosphaeriaceae</taxon>
        <taxon>Polyplosphaeria</taxon>
    </lineage>
</organism>
<evidence type="ECO:0000259" key="1">
    <source>
        <dbReference type="PROSITE" id="PS50181"/>
    </source>
</evidence>
<dbReference type="SUPFAM" id="SSF52047">
    <property type="entry name" value="RNI-like"/>
    <property type="match status" value="1"/>
</dbReference>
<dbReference type="Proteomes" id="UP000799444">
    <property type="component" value="Unassembled WGS sequence"/>
</dbReference>
<proteinExistence type="predicted"/>
<dbReference type="OrthoDB" id="3684683at2759"/>
<sequence length="505" mass="58175">MDPRKPTSDDQVSAVGNSSLEIIPNEILFEIAQFLDSETLQSLVRVSRRFRSIVESEIYRVIDVPRFTGSSGLPRAPGYVVPLYQAFFNRPELLNKVQILKLSIQDRRVHCKLPSPLGLSEDPSGTFDLMVVVNESSVAGKLLTMLPNLRHLTIGNPTPDRNIDYGRSRYDPGEAIFGRHFQDDLTGLGAIAGLKSLESLEFRNGDIRKEWFCLPRLQTVRLGLEADFHSPERSHYLPTAFQSTMTKLDIEDNTHHFVYNTDVDINFQSIFSAFACLKHLRLSFQNNQLKFHLRSRYDKPRTIDFENDFYPIINEDRQGSCDMLLYKLGGTEHLITHLELTWQVEVNMHNLEFISPGHGLRRWDSLQVLKIPQELMCGRGSNFIMKSTLSGVEWKLRRHFERIEWTLPASLEQLEIQYPDRHVFHWLEALAECAAHFTKLKMITLACDERLDESQRLGEIFTVEDLLRFPAWRKLEAVGIQLVRSKIPATTETAPFHEYQGSYAL</sequence>
<dbReference type="InterPro" id="IPR001810">
    <property type="entry name" value="F-box_dom"/>
</dbReference>
<evidence type="ECO:0000313" key="3">
    <source>
        <dbReference type="Proteomes" id="UP000799444"/>
    </source>
</evidence>
<dbReference type="CDD" id="cd09917">
    <property type="entry name" value="F-box_SF"/>
    <property type="match status" value="1"/>
</dbReference>
<dbReference type="SUPFAM" id="SSF81383">
    <property type="entry name" value="F-box domain"/>
    <property type="match status" value="1"/>
</dbReference>
<gene>
    <name evidence="2" type="ORF">EJ04DRAFT_565832</name>
</gene>
<keyword evidence="3" id="KW-1185">Reference proteome</keyword>
<evidence type="ECO:0000313" key="2">
    <source>
        <dbReference type="EMBL" id="KAF2732595.1"/>
    </source>
</evidence>
<protein>
    <recommendedName>
        <fullName evidence="1">F-box domain-containing protein</fullName>
    </recommendedName>
</protein>
<dbReference type="InterPro" id="IPR036047">
    <property type="entry name" value="F-box-like_dom_sf"/>
</dbReference>
<name>A0A9P4QW36_9PLEO</name>
<comment type="caution">
    <text evidence="2">The sequence shown here is derived from an EMBL/GenBank/DDBJ whole genome shotgun (WGS) entry which is preliminary data.</text>
</comment>
<accession>A0A9P4QW36</accession>
<dbReference type="Gene3D" id="1.20.1280.50">
    <property type="match status" value="1"/>
</dbReference>